<proteinExistence type="predicted"/>
<dbReference type="InterPro" id="IPR036102">
    <property type="entry name" value="OsmC/Ohrsf"/>
</dbReference>
<dbReference type="Gene3D" id="3.30.300.20">
    <property type="match status" value="1"/>
</dbReference>
<dbReference type="Pfam" id="PF02566">
    <property type="entry name" value="OsmC"/>
    <property type="match status" value="1"/>
</dbReference>
<dbReference type="PANTHER" id="PTHR35368:SF1">
    <property type="entry name" value="HYDROPEROXIDE REDUCTASE"/>
    <property type="match status" value="1"/>
</dbReference>
<dbReference type="RefSeq" id="WP_133209747.1">
    <property type="nucleotide sequence ID" value="NZ_SMSE01000001.1"/>
</dbReference>
<organism evidence="1 2">
    <name type="scientific">Seongchinamella unica</name>
    <dbReference type="NCBI Taxonomy" id="2547392"/>
    <lineage>
        <taxon>Bacteria</taxon>
        <taxon>Pseudomonadati</taxon>
        <taxon>Pseudomonadota</taxon>
        <taxon>Gammaproteobacteria</taxon>
        <taxon>Cellvibrionales</taxon>
        <taxon>Halieaceae</taxon>
        <taxon>Seongchinamella</taxon>
    </lineage>
</organism>
<evidence type="ECO:0000313" key="1">
    <source>
        <dbReference type="EMBL" id="TDG15391.1"/>
    </source>
</evidence>
<dbReference type="InterPro" id="IPR003718">
    <property type="entry name" value="OsmC/Ohr_fam"/>
</dbReference>
<dbReference type="SUPFAM" id="SSF82784">
    <property type="entry name" value="OsmC-like"/>
    <property type="match status" value="1"/>
</dbReference>
<dbReference type="PANTHER" id="PTHR35368">
    <property type="entry name" value="HYDROPEROXIDE REDUCTASE"/>
    <property type="match status" value="1"/>
</dbReference>
<protein>
    <submittedName>
        <fullName evidence="1">OsmC family peroxiredoxin</fullName>
    </submittedName>
</protein>
<name>A0A4R5LVH5_9GAMM</name>
<dbReference type="OrthoDB" id="9789573at2"/>
<dbReference type="InterPro" id="IPR052924">
    <property type="entry name" value="OsmC/Ohr_hydroprdx_reductase"/>
</dbReference>
<reference evidence="1 2" key="1">
    <citation type="submission" date="2019-03" db="EMBL/GenBank/DDBJ databases">
        <title>Seongchinamella monodicae gen. nov., sp. nov., a novel member of the Gammaproteobacteria isolated from a tidal mudflat of beach.</title>
        <authorList>
            <person name="Yang H.G."/>
            <person name="Kang J.W."/>
            <person name="Lee S.D."/>
        </authorList>
    </citation>
    <scope>NUCLEOTIDE SEQUENCE [LARGE SCALE GENOMIC DNA]</scope>
    <source>
        <strain evidence="1 2">GH4-78</strain>
    </source>
</reference>
<sequence>MNMYNRIVDNGVNVEALIGAREALTEAPAGARFQWRATCHWVNGTHTRSEVEQFSGLGEEHCHRRNFRFDADHPEIFAAEDNGATPAEYVLVGLASCLTAGVASVAQHRNIQLHSVKASVCGDMDIQGILGIDPQVRNGYQGIKVTFDIDADATREEIEAVVAQSQKRSAVFDMVTNPTMVEVEVRS</sequence>
<evidence type="ECO:0000313" key="2">
    <source>
        <dbReference type="Proteomes" id="UP000295554"/>
    </source>
</evidence>
<gene>
    <name evidence="1" type="ORF">E2F43_03935</name>
</gene>
<dbReference type="AlphaFoldDB" id="A0A4R5LVH5"/>
<accession>A0A4R5LVH5</accession>
<comment type="caution">
    <text evidence="1">The sequence shown here is derived from an EMBL/GenBank/DDBJ whole genome shotgun (WGS) entry which is preliminary data.</text>
</comment>
<dbReference type="InterPro" id="IPR015946">
    <property type="entry name" value="KH_dom-like_a/b"/>
</dbReference>
<dbReference type="Proteomes" id="UP000295554">
    <property type="component" value="Unassembled WGS sequence"/>
</dbReference>
<dbReference type="EMBL" id="SMSE01000001">
    <property type="protein sequence ID" value="TDG15391.1"/>
    <property type="molecule type" value="Genomic_DNA"/>
</dbReference>
<keyword evidence="2" id="KW-1185">Reference proteome</keyword>